<dbReference type="AlphaFoldDB" id="A0AAJ2X2A1"/>
<feature type="chain" id="PRO_5042610147" description="Secreted protein" evidence="1">
    <location>
        <begin position="31"/>
        <end position="112"/>
    </location>
</feature>
<reference evidence="2" key="1">
    <citation type="submission" date="2021-10" db="EMBL/GenBank/DDBJ databases">
        <authorList>
            <person name="Hussein R."/>
            <person name="Harrison J."/>
            <person name="Studholme D.J."/>
            <person name="Vicente J."/>
            <person name="Grant M."/>
        </authorList>
    </citation>
    <scope>NUCLEOTIDE SEQUENCE</scope>
    <source>
        <strain evidence="2">NCPPB 2970</strain>
    </source>
</reference>
<evidence type="ECO:0000313" key="2">
    <source>
        <dbReference type="EMBL" id="MEC3887468.1"/>
    </source>
</evidence>
<reference evidence="2" key="2">
    <citation type="submission" date="2024-01" db="EMBL/GenBank/DDBJ databases">
        <title>Long-read genome sequencing of X. campestris pv. papavericola.</title>
        <authorList>
            <person name="Hussain R.M.F."/>
            <person name="Greer S."/>
            <person name="Harrison J."/>
            <person name="Grant M."/>
            <person name="Vicente J."/>
            <person name="Studholme D.J."/>
        </authorList>
    </citation>
    <scope>NUCLEOTIDE SEQUENCE</scope>
    <source>
        <strain evidence="2">NCPPB 2970</strain>
    </source>
</reference>
<evidence type="ECO:0000313" key="3">
    <source>
        <dbReference type="Proteomes" id="UP001297361"/>
    </source>
</evidence>
<dbReference type="RefSeq" id="WP_228427093.1">
    <property type="nucleotide sequence ID" value="NZ_JAJFNJ020000003.1"/>
</dbReference>
<sequence length="112" mass="12033">MQSHTCLKFKTVAAIVLLAAALPVAQPARAASQVIGTIRFVGNVAANQNQVRVGQPTPNEVIHSLRNTAFSVCKRQVATVTRVDLTGLQATSGNSHGVWRNVKTQWNCILTN</sequence>
<protein>
    <recommendedName>
        <fullName evidence="4">Secreted protein</fullName>
    </recommendedName>
</protein>
<proteinExistence type="predicted"/>
<dbReference type="EMBL" id="JAJFNJ020000003">
    <property type="protein sequence ID" value="MEC3887468.1"/>
    <property type="molecule type" value="Genomic_DNA"/>
</dbReference>
<accession>A0AAJ2X2A1</accession>
<organism evidence="2 3">
    <name type="scientific">Xanthomonas campestris pv. papavericola</name>
    <dbReference type="NCBI Taxonomy" id="487881"/>
    <lineage>
        <taxon>Bacteria</taxon>
        <taxon>Pseudomonadati</taxon>
        <taxon>Pseudomonadota</taxon>
        <taxon>Gammaproteobacteria</taxon>
        <taxon>Lysobacterales</taxon>
        <taxon>Lysobacteraceae</taxon>
        <taxon>Xanthomonas</taxon>
    </lineage>
</organism>
<dbReference type="Proteomes" id="UP001297361">
    <property type="component" value="Unassembled WGS sequence"/>
</dbReference>
<evidence type="ECO:0008006" key="4">
    <source>
        <dbReference type="Google" id="ProtNLM"/>
    </source>
</evidence>
<comment type="caution">
    <text evidence="2">The sequence shown here is derived from an EMBL/GenBank/DDBJ whole genome shotgun (WGS) entry which is preliminary data.</text>
</comment>
<name>A0AAJ2X2A1_XANCA</name>
<keyword evidence="1" id="KW-0732">Signal</keyword>
<feature type="signal peptide" evidence="1">
    <location>
        <begin position="1"/>
        <end position="30"/>
    </location>
</feature>
<gene>
    <name evidence="2" type="ORF">LLE72_006795</name>
</gene>
<evidence type="ECO:0000256" key="1">
    <source>
        <dbReference type="SAM" id="SignalP"/>
    </source>
</evidence>